<feature type="region of interest" description="N-terminal hotdog fold" evidence="6">
    <location>
        <begin position="675"/>
        <end position="801"/>
    </location>
</feature>
<dbReference type="InterPro" id="IPR020806">
    <property type="entry name" value="PKS_PP-bd"/>
</dbReference>
<dbReference type="SMART" id="SM00826">
    <property type="entry name" value="PKS_DH"/>
    <property type="match status" value="1"/>
</dbReference>
<dbReference type="EMBL" id="JAEOAH010000006">
    <property type="protein sequence ID" value="MBK3494739.1"/>
    <property type="molecule type" value="Genomic_DNA"/>
</dbReference>
<dbReference type="PANTHER" id="PTHR43775:SF37">
    <property type="entry name" value="SI:DKEY-61P9.11"/>
    <property type="match status" value="1"/>
</dbReference>
<feature type="active site" description="Proton donor; for dehydratase activity" evidence="6">
    <location>
        <position position="877"/>
    </location>
</feature>
<dbReference type="InterPro" id="IPR013968">
    <property type="entry name" value="PKS_KR"/>
</dbReference>
<evidence type="ECO:0000256" key="7">
    <source>
        <dbReference type="SAM" id="Coils"/>
    </source>
</evidence>
<dbReference type="SUPFAM" id="SSF53901">
    <property type="entry name" value="Thiolase-like"/>
    <property type="match status" value="1"/>
</dbReference>
<keyword evidence="12" id="KW-1185">Reference proteome</keyword>
<comment type="function">
    <text evidence="1">Involved in some intermediate steps for the synthesis of the antibiotic polyketide bacillaene which is involved in secondary metabolism.</text>
</comment>
<evidence type="ECO:0000256" key="2">
    <source>
        <dbReference type="ARBA" id="ARBA00004789"/>
    </source>
</evidence>
<dbReference type="SUPFAM" id="SSF47336">
    <property type="entry name" value="ACP-like"/>
    <property type="match status" value="1"/>
</dbReference>
<accession>A0ABS1H5P3</accession>
<keyword evidence="7" id="KW-0175">Coiled coil</keyword>
<evidence type="ECO:0000256" key="1">
    <source>
        <dbReference type="ARBA" id="ARBA00003299"/>
    </source>
</evidence>
<dbReference type="Gene3D" id="3.40.47.10">
    <property type="match status" value="1"/>
</dbReference>
<dbReference type="PROSITE" id="PS00012">
    <property type="entry name" value="PHOSPHOPANTETHEINE"/>
    <property type="match status" value="1"/>
</dbReference>
<evidence type="ECO:0000256" key="4">
    <source>
        <dbReference type="ARBA" id="ARBA00022553"/>
    </source>
</evidence>
<dbReference type="InterPro" id="IPR049551">
    <property type="entry name" value="PKS_DH_C"/>
</dbReference>
<dbReference type="RefSeq" id="WP_200748540.1">
    <property type="nucleotide sequence ID" value="NZ_JAEOAH010000006.1"/>
</dbReference>
<evidence type="ECO:0000256" key="6">
    <source>
        <dbReference type="PROSITE-ProRule" id="PRU01363"/>
    </source>
</evidence>
<dbReference type="InterPro" id="IPR009081">
    <property type="entry name" value="PP-bd_ACP"/>
</dbReference>
<dbReference type="InterPro" id="IPR006162">
    <property type="entry name" value="Ppantetheine_attach_site"/>
</dbReference>
<evidence type="ECO:0000256" key="5">
    <source>
        <dbReference type="ARBA" id="ARBA00022679"/>
    </source>
</evidence>
<dbReference type="Gene3D" id="1.10.1200.10">
    <property type="entry name" value="ACP-like"/>
    <property type="match status" value="1"/>
</dbReference>
<feature type="coiled-coil region" evidence="7">
    <location>
        <begin position="541"/>
        <end position="568"/>
    </location>
</feature>
<dbReference type="Gene3D" id="3.10.129.110">
    <property type="entry name" value="Polyketide synthase dehydratase"/>
    <property type="match status" value="1"/>
</dbReference>
<dbReference type="PROSITE" id="PS00606">
    <property type="entry name" value="KS3_1"/>
    <property type="match status" value="1"/>
</dbReference>
<evidence type="ECO:0000256" key="3">
    <source>
        <dbReference type="ARBA" id="ARBA00022450"/>
    </source>
</evidence>
<comment type="pathway">
    <text evidence="2">Antibiotic biosynthesis; bacillaene biosynthesis.</text>
</comment>
<evidence type="ECO:0000259" key="10">
    <source>
        <dbReference type="PROSITE" id="PS52019"/>
    </source>
</evidence>
<dbReference type="InterPro" id="IPR036291">
    <property type="entry name" value="NAD(P)-bd_dom_sf"/>
</dbReference>
<dbReference type="PROSITE" id="PS50075">
    <property type="entry name" value="CARRIER"/>
    <property type="match status" value="1"/>
</dbReference>
<dbReference type="InterPro" id="IPR020807">
    <property type="entry name" value="PKS_DH"/>
</dbReference>
<dbReference type="InterPro" id="IPR050091">
    <property type="entry name" value="PKS_NRPS_Biosynth_Enz"/>
</dbReference>
<comment type="caution">
    <text evidence="11">The sequence shown here is derived from an EMBL/GenBank/DDBJ whole genome shotgun (WGS) entry which is preliminary data.</text>
</comment>
<dbReference type="Pfam" id="PF00550">
    <property type="entry name" value="PP-binding"/>
    <property type="match status" value="1"/>
</dbReference>
<dbReference type="Gene3D" id="1.10.1240.100">
    <property type="match status" value="1"/>
</dbReference>
<dbReference type="Pfam" id="PF14765">
    <property type="entry name" value="PS-DH"/>
    <property type="match status" value="1"/>
</dbReference>
<evidence type="ECO:0000259" key="9">
    <source>
        <dbReference type="PROSITE" id="PS52004"/>
    </source>
</evidence>
<evidence type="ECO:0000259" key="8">
    <source>
        <dbReference type="PROSITE" id="PS50075"/>
    </source>
</evidence>
<dbReference type="SMART" id="SM00825">
    <property type="entry name" value="PKS_KS"/>
    <property type="match status" value="1"/>
</dbReference>
<dbReference type="InterPro" id="IPR042104">
    <property type="entry name" value="PKS_dehydratase_sf"/>
</dbReference>
<dbReference type="InterPro" id="IPR018201">
    <property type="entry name" value="Ketoacyl_synth_AS"/>
</dbReference>
<dbReference type="Pfam" id="PF00109">
    <property type="entry name" value="ketoacyl-synt"/>
    <property type="match status" value="1"/>
</dbReference>
<gene>
    <name evidence="11" type="ORF">JFL43_07690</name>
</gene>
<dbReference type="Pfam" id="PF21394">
    <property type="entry name" value="Beta-ketacyl_N"/>
    <property type="match status" value="1"/>
</dbReference>
<sequence>MDHIKQYILEQVGKNKLPEKEAKEMLLELKKSSSGSNEEEGIAIIGMGCKFANSDTPDEYWENLINGNSCLIDFPEDRRKYFSPLTNNPHYAEFLGNTFKNEPETKAEEGKAGYLKDIDKFDAAFFNIPPREARFMDPAQRLFLETAWNAVEDAGYGGNKLYGSDTGIFLGRDCTSGTFYRYITERDPMHLTGTWEGILASRLNYIFNFSGPSMVIDTACSSGLVAVHMAAQALRNNECEMAIAGGISIGTSAQQKDEDEEADALNTVSSADNLVRTFDRKSTGTVFGEGIGTLFLKKLSKAKEDGDQIYAVIKGSAINNDGASNGITAPNPKAQEDVITRAWKQAKIKPETVSYIEAHGTGTLLGDPIEIKGITRAFRKYTNKNQFCGIGSAKTSMGHLVGASGLAGIIKVILSLKNEMIPANLNFEEPNQHIDFPNSPLFVVDKNKEWKRSSTPRRGAISSFGFSGTNCHMILEEAPVKEPAVSRTPVPHLLFLSAKKEHLLKELVYRYADFLHQDPDISLEDLCYTASTGRGHFSHRLAVIAHDLDELRTKLRNLTQQSFKQIEEEGVYYGFWKIVSDKRASIGENELTDHLKKQLNLEVQSFIKIFDTADQQHLQLLGDYYVRNADIEWESLYPAGKKASLPTYPFERNVYWGEIKVSKLKGNEGFAKPKHPMVEKCLSQSMDQDVYMTKFSREKHWVLSDHVLFGVAIIPGTAYVDMAREIGSMYYPESGLEFRDITFLAPIAVEDGTEKEVHLIVQKQEDHLHFKAVSKTIDPETEAVSWNSHTKMSIYPLEQSCDRYCDIQSIRNQPDMKEVVVDKEELTSGKNTVKFGPRWLNAQHVYKGRREVVAELKLPTGCENDLNSYPLHPGMLDNAVNASTQSFGDGNIYLPLGYRSFKLYAPMPERFYTHITHIPKEEKTGGTLETLTFNIELSDENGKPFAIIEDYVIKKIHAHTIGKLGNRQRYFETVWEQEELPSVSEKQPKNVLVFTGEKAICHEFTVSLKEQGNQLIEVRFGEEYEQRNKYSYVINGRPESYKMLLEDTRDLSVQQIIHMSSLTAADEITDINEFENAQLRGLDSFYHLFRAIEGEKSLKSIELVLISDYASAVSGEEKAIKPLNQSFLALAKVVVQESGKIKCITIDIDDATEAETLINEINSSQPDFRTAYRTNQKYKEVFTGVEAGSLAKEEASLSNGLYVITGGTGGIGMEMAKYIASKQTGTIALLSRSGLPPKSEWNNLVETSAEASIAEKLKVLQEIEAGGSEIHSYAADVCNHDEMRLTLDQLRQNHGPIKGIIHCAGVAGDGFLITKEQRVFDSVINPKVRGTWILDQLTRKDPIELFVSFSSISTLFGSRGQGDYTAANAYLNAFSDFRRQGGLKAITINWPAWSETGMAVDYKVSDQVALFKSVNNQEAHSIMDQAVANELTNVIPGQLNYKMFASTAAQELPIKLSSSIARELKKHAQKETNEPKSKERKEVYIIGKSTDYTKTETTLARIYAYGLDIEEIDIYENFNTLGGDSILATEVLKEIEKEYEGLVDLTDMFSYPTVSEMAQFIDEKSGVAEAASTTENEEDQELLDLLDNLESGEEDISSLMAKMTE</sequence>
<evidence type="ECO:0000313" key="11">
    <source>
        <dbReference type="EMBL" id="MBK3494739.1"/>
    </source>
</evidence>
<dbReference type="CDD" id="cd00833">
    <property type="entry name" value="PKS"/>
    <property type="match status" value="1"/>
</dbReference>
<dbReference type="Proteomes" id="UP000618943">
    <property type="component" value="Unassembled WGS sequence"/>
</dbReference>
<dbReference type="SMART" id="SM00823">
    <property type="entry name" value="PKS_PP"/>
    <property type="match status" value="1"/>
</dbReference>
<keyword evidence="3" id="KW-0596">Phosphopantetheine</keyword>
<dbReference type="PANTHER" id="PTHR43775">
    <property type="entry name" value="FATTY ACID SYNTHASE"/>
    <property type="match status" value="1"/>
</dbReference>
<feature type="domain" description="Ketosynthase family 3 (KS3)" evidence="9">
    <location>
        <begin position="39"/>
        <end position="477"/>
    </location>
</feature>
<dbReference type="SUPFAM" id="SSF51735">
    <property type="entry name" value="NAD(P)-binding Rossmann-fold domains"/>
    <property type="match status" value="2"/>
</dbReference>
<feature type="domain" description="PKS/mFAS DH" evidence="10">
    <location>
        <begin position="675"/>
        <end position="962"/>
    </location>
</feature>
<dbReference type="Pfam" id="PF08659">
    <property type="entry name" value="KR"/>
    <property type="match status" value="1"/>
</dbReference>
<name>A0ABS1H5P3_9BACL</name>
<protein>
    <submittedName>
        <fullName evidence="11">SDR family NAD(P)-dependent oxidoreductase</fullName>
    </submittedName>
</protein>
<dbReference type="PROSITE" id="PS52019">
    <property type="entry name" value="PKS_MFAS_DH"/>
    <property type="match status" value="1"/>
</dbReference>
<dbReference type="Pfam" id="PF21089">
    <property type="entry name" value="PKS_DH_N"/>
    <property type="match status" value="1"/>
</dbReference>
<dbReference type="InterPro" id="IPR016039">
    <property type="entry name" value="Thiolase-like"/>
</dbReference>
<dbReference type="InterPro" id="IPR014030">
    <property type="entry name" value="Ketoacyl_synth_N"/>
</dbReference>
<dbReference type="InterPro" id="IPR049552">
    <property type="entry name" value="PKS_DH_N"/>
</dbReference>
<evidence type="ECO:0000313" key="12">
    <source>
        <dbReference type="Proteomes" id="UP000618943"/>
    </source>
</evidence>
<reference evidence="11 12" key="1">
    <citation type="submission" date="2020-12" db="EMBL/GenBank/DDBJ databases">
        <title>YIM B01967 draft genome.</title>
        <authorList>
            <person name="Yan X."/>
        </authorList>
    </citation>
    <scope>NUCLEOTIDE SEQUENCE [LARGE SCALE GENOMIC DNA]</scope>
    <source>
        <strain evidence="11 12">YIM B01967</strain>
    </source>
</reference>
<dbReference type="InterPro" id="IPR014031">
    <property type="entry name" value="Ketoacyl_synth_C"/>
</dbReference>
<keyword evidence="5" id="KW-0808">Transferase</keyword>
<organism evidence="11 12">
    <name type="scientific">Viridibacillus soli</name>
    <dbReference type="NCBI Taxonomy" id="2798301"/>
    <lineage>
        <taxon>Bacteria</taxon>
        <taxon>Bacillati</taxon>
        <taxon>Bacillota</taxon>
        <taxon>Bacilli</taxon>
        <taxon>Bacillales</taxon>
        <taxon>Caryophanaceae</taxon>
        <taxon>Viridibacillus</taxon>
    </lineage>
</organism>
<dbReference type="PROSITE" id="PS52004">
    <property type="entry name" value="KS3_2"/>
    <property type="match status" value="1"/>
</dbReference>
<dbReference type="SMART" id="SM01294">
    <property type="entry name" value="PKS_PP_betabranch"/>
    <property type="match status" value="1"/>
</dbReference>
<proteinExistence type="predicted"/>
<dbReference type="Gene3D" id="3.40.50.720">
    <property type="entry name" value="NAD(P)-binding Rossmann-like Domain"/>
    <property type="match status" value="1"/>
</dbReference>
<feature type="region of interest" description="C-terminal hotdog fold" evidence="6">
    <location>
        <begin position="817"/>
        <end position="962"/>
    </location>
</feature>
<dbReference type="Pfam" id="PF22621">
    <property type="entry name" value="CurL-like_PKS_C"/>
    <property type="match status" value="1"/>
</dbReference>
<dbReference type="CDD" id="cd08953">
    <property type="entry name" value="KR_2_SDR_x"/>
    <property type="match status" value="1"/>
</dbReference>
<feature type="active site" description="Proton acceptor; for dehydratase activity" evidence="6">
    <location>
        <position position="706"/>
    </location>
</feature>
<dbReference type="InterPro" id="IPR020841">
    <property type="entry name" value="PKS_Beta-ketoAc_synthase_dom"/>
</dbReference>
<feature type="domain" description="Carrier" evidence="8">
    <location>
        <begin position="1490"/>
        <end position="1565"/>
    </location>
</feature>
<keyword evidence="4" id="KW-0597">Phosphoprotein</keyword>
<dbReference type="InterPro" id="IPR036736">
    <property type="entry name" value="ACP-like_sf"/>
</dbReference>
<dbReference type="InterPro" id="IPR049490">
    <property type="entry name" value="C883_1060-like_KR_N"/>
</dbReference>
<dbReference type="SMART" id="SM00822">
    <property type="entry name" value="PKS_KR"/>
    <property type="match status" value="1"/>
</dbReference>
<dbReference type="InterPro" id="IPR057326">
    <property type="entry name" value="KR_dom"/>
</dbReference>
<dbReference type="Pfam" id="PF02801">
    <property type="entry name" value="Ketoacyl-synt_C"/>
    <property type="match status" value="1"/>
</dbReference>
<dbReference type="InterPro" id="IPR049900">
    <property type="entry name" value="PKS_mFAS_DH"/>
</dbReference>